<reference evidence="3 4" key="1">
    <citation type="submission" date="2016-10" db="EMBL/GenBank/DDBJ databases">
        <authorList>
            <person name="Varghese N."/>
            <person name="Submissions S."/>
        </authorList>
    </citation>
    <scope>NUCLEOTIDE SEQUENCE [LARGE SCALE GENOMIC DNA]</scope>
    <source>
        <strain evidence="3 4">FF3</strain>
    </source>
</reference>
<evidence type="ECO:0000259" key="2">
    <source>
        <dbReference type="Pfam" id="PF02120"/>
    </source>
</evidence>
<feature type="region of interest" description="Disordered" evidence="1">
    <location>
        <begin position="45"/>
        <end position="71"/>
    </location>
</feature>
<keyword evidence="4" id="KW-1185">Reference proteome</keyword>
<evidence type="ECO:0000313" key="3">
    <source>
        <dbReference type="EMBL" id="SEJ93758.1"/>
    </source>
</evidence>
<gene>
    <name evidence="3" type="ORF">SAMN04487940_114110</name>
</gene>
<dbReference type="EMBL" id="FNYY01000014">
    <property type="protein sequence ID" value="SEJ93758.1"/>
    <property type="molecule type" value="Genomic_DNA"/>
</dbReference>
<dbReference type="InterPro" id="IPR038610">
    <property type="entry name" value="FliK-like_C_sf"/>
</dbReference>
<feature type="compositionally biased region" description="Polar residues" evidence="1">
    <location>
        <begin position="374"/>
        <end position="387"/>
    </location>
</feature>
<name>A0A975ZPR5_9RHOB</name>
<evidence type="ECO:0000256" key="1">
    <source>
        <dbReference type="SAM" id="MobiDB-lite"/>
    </source>
</evidence>
<feature type="domain" description="Flagellar hook-length control protein-like C-terminal" evidence="2">
    <location>
        <begin position="292"/>
        <end position="356"/>
    </location>
</feature>
<dbReference type="GeneID" id="80819773"/>
<organism evidence="3 4">
    <name type="scientific">Marinovum algicola</name>
    <dbReference type="NCBI Taxonomy" id="42444"/>
    <lineage>
        <taxon>Bacteria</taxon>
        <taxon>Pseudomonadati</taxon>
        <taxon>Pseudomonadota</taxon>
        <taxon>Alphaproteobacteria</taxon>
        <taxon>Rhodobacterales</taxon>
        <taxon>Roseobacteraceae</taxon>
        <taxon>Marinovum</taxon>
    </lineage>
</organism>
<dbReference type="AlphaFoldDB" id="A0A975ZPR5"/>
<proteinExistence type="predicted"/>
<dbReference type="RefSeq" id="WP_074837721.1">
    <property type="nucleotide sequence ID" value="NZ_FNYY01000014.1"/>
</dbReference>
<evidence type="ECO:0000313" key="4">
    <source>
        <dbReference type="Proteomes" id="UP000182932"/>
    </source>
</evidence>
<protein>
    <submittedName>
        <fullName evidence="3">Hook-length control protein FliK</fullName>
    </submittedName>
</protein>
<feature type="region of interest" description="Disordered" evidence="1">
    <location>
        <begin position="362"/>
        <end position="416"/>
    </location>
</feature>
<comment type="caution">
    <text evidence="3">The sequence shown here is derived from an EMBL/GenBank/DDBJ whole genome shotgun (WGS) entry which is preliminary data.</text>
</comment>
<dbReference type="Pfam" id="PF02120">
    <property type="entry name" value="Flg_hook"/>
    <property type="match status" value="1"/>
</dbReference>
<dbReference type="Proteomes" id="UP000182932">
    <property type="component" value="Unassembled WGS sequence"/>
</dbReference>
<dbReference type="InterPro" id="IPR021136">
    <property type="entry name" value="Flagellar_hook_control-like_C"/>
</dbReference>
<feature type="compositionally biased region" description="Polar residues" evidence="1">
    <location>
        <begin position="60"/>
        <end position="69"/>
    </location>
</feature>
<accession>A0A975ZPR5</accession>
<sequence length="416" mass="41515">MNILSALAGLASATGTEPSARGAARDASPDAAGAGLFAALLGRREGQEGSGDLPAPKAASGTSRETAQETADGGLEALLAEAQAALEDPKLADAELAEALVPLVAALAEVVLPPAAPGIEAGPPVLAGQRLTEALQALRAPAAPVVEAAARTGPTEVRTEVSRLISDISAQVAETPQAQAEPPLRGDRAVSQIPAGGATEMRQMAERPPVDLAPSRVELRAGVAAVPAPPAAAGAELRAPVIADMAAAPAPAPAQPGTVFTPAPPPEVVAQQARAPLPDSGQILGQLRAQVDQGGTIRVALRPEGLGRVEISLAPGDDGQINVTVRADQASVLGSLRADREGLLTLLRDAGHQVEARGLSFADMGSQGSGEGARQNTGQGARQTALPQTWAGETAAEPTDPPTPAAPASGGVDITV</sequence>
<dbReference type="Gene3D" id="3.30.750.140">
    <property type="match status" value="1"/>
</dbReference>